<evidence type="ECO:0000256" key="12">
    <source>
        <dbReference type="NCBIfam" id="TIGR00416"/>
    </source>
</evidence>
<dbReference type="InterPro" id="IPR004504">
    <property type="entry name" value="DNA_repair_RadA"/>
</dbReference>
<evidence type="ECO:0000259" key="14">
    <source>
        <dbReference type="PROSITE" id="PS50162"/>
    </source>
</evidence>
<dbReference type="HAMAP" id="MF_01498">
    <property type="entry name" value="RadA_bact"/>
    <property type="match status" value="1"/>
</dbReference>
<evidence type="ECO:0000256" key="4">
    <source>
        <dbReference type="ARBA" id="ARBA00022771"/>
    </source>
</evidence>
<feature type="region of interest" description="Lon-protease-like" evidence="11">
    <location>
        <begin position="349"/>
        <end position="460"/>
    </location>
</feature>
<keyword evidence="3 11" id="KW-0227">DNA damage</keyword>
<evidence type="ECO:0000256" key="13">
    <source>
        <dbReference type="RuleBase" id="RU003555"/>
    </source>
</evidence>
<dbReference type="SMART" id="SM00382">
    <property type="entry name" value="AAA"/>
    <property type="match status" value="1"/>
</dbReference>
<dbReference type="GO" id="GO:0005524">
    <property type="term" value="F:ATP binding"/>
    <property type="evidence" value="ECO:0007669"/>
    <property type="project" value="UniProtKB-UniRule"/>
</dbReference>
<dbReference type="AlphaFoldDB" id="A0A4V1ERQ9"/>
<feature type="binding site" evidence="11">
    <location>
        <begin position="94"/>
        <end position="101"/>
    </location>
    <ligand>
        <name>ATP</name>
        <dbReference type="ChEBI" id="CHEBI:30616"/>
    </ligand>
</feature>
<keyword evidence="1 11" id="KW-0479">Metal-binding</keyword>
<proteinExistence type="inferred from homology"/>
<dbReference type="GO" id="GO:0000725">
    <property type="term" value="P:recombinational repair"/>
    <property type="evidence" value="ECO:0007669"/>
    <property type="project" value="UniProtKB-UniRule"/>
</dbReference>
<dbReference type="PANTHER" id="PTHR32472">
    <property type="entry name" value="DNA REPAIR PROTEIN RADA"/>
    <property type="match status" value="1"/>
</dbReference>
<dbReference type="GO" id="GO:0004252">
    <property type="term" value="F:serine-type endopeptidase activity"/>
    <property type="evidence" value="ECO:0007669"/>
    <property type="project" value="InterPro"/>
</dbReference>
<keyword evidence="7 11" id="KW-0067">ATP-binding</keyword>
<comment type="function">
    <text evidence="13">DNA-dependent ATPase involved in processing of recombination intermediates, plays a role in repairing DNA breaks. Stimulates the branch migration of RecA-mediated strand transfer reactions, allowing the 3' invading strand to extend heteroduplex DNA faster. Binds ssDNA in the presence of ADP but not other nucleotides, has ATPase activity that is stimulated by ssDNA and various branched DNA structures, but inhibited by SSB. Does not have RecA's homology-searching function.</text>
</comment>
<keyword evidence="4 13" id="KW-0863">Zinc-finger</keyword>
<dbReference type="OrthoDB" id="9803906at2"/>
<dbReference type="InterPro" id="IPR003593">
    <property type="entry name" value="AAA+_ATPase"/>
</dbReference>
<dbReference type="EMBL" id="CP040098">
    <property type="protein sequence ID" value="QCQ22501.1"/>
    <property type="molecule type" value="Genomic_DNA"/>
</dbReference>
<keyword evidence="10 11" id="KW-0234">DNA repair</keyword>
<dbReference type="InterPro" id="IPR020568">
    <property type="entry name" value="Ribosomal_Su5_D2-typ_SF"/>
</dbReference>
<dbReference type="RefSeq" id="WP_137424719.1">
    <property type="nucleotide sequence ID" value="NZ_CP040098.1"/>
</dbReference>
<keyword evidence="9 11" id="KW-0238">DNA-binding</keyword>
<keyword evidence="5" id="KW-0378">Hydrolase</keyword>
<evidence type="ECO:0000256" key="3">
    <source>
        <dbReference type="ARBA" id="ARBA00022763"/>
    </source>
</evidence>
<dbReference type="InterPro" id="IPR041166">
    <property type="entry name" value="Rubredoxin_2"/>
</dbReference>
<dbReference type="InterPro" id="IPR014721">
    <property type="entry name" value="Ribsml_uS5_D2-typ_fold_subgr"/>
</dbReference>
<name>A0A4V1ERQ9_9BACT</name>
<evidence type="ECO:0000256" key="5">
    <source>
        <dbReference type="ARBA" id="ARBA00022801"/>
    </source>
</evidence>
<dbReference type="FunFam" id="3.40.50.300:FF:000050">
    <property type="entry name" value="DNA repair protein RadA"/>
    <property type="match status" value="1"/>
</dbReference>
<dbReference type="CDD" id="cd01121">
    <property type="entry name" value="RadA_SMS_N"/>
    <property type="match status" value="1"/>
</dbReference>
<organism evidence="15 16">
    <name type="scientific">Desulfoglaeba alkanexedens ALDC</name>
    <dbReference type="NCBI Taxonomy" id="980445"/>
    <lineage>
        <taxon>Bacteria</taxon>
        <taxon>Pseudomonadati</taxon>
        <taxon>Thermodesulfobacteriota</taxon>
        <taxon>Syntrophobacteria</taxon>
        <taxon>Syntrophobacterales</taxon>
        <taxon>Syntrophobacteraceae</taxon>
        <taxon>Desulfoglaeba</taxon>
    </lineage>
</organism>
<dbReference type="GO" id="GO:0003684">
    <property type="term" value="F:damaged DNA binding"/>
    <property type="evidence" value="ECO:0007669"/>
    <property type="project" value="InterPro"/>
</dbReference>
<evidence type="ECO:0000256" key="2">
    <source>
        <dbReference type="ARBA" id="ARBA00022741"/>
    </source>
</evidence>
<keyword evidence="2 11" id="KW-0547">Nucleotide-binding</keyword>
<comment type="domain">
    <text evidence="11">The middle region has homology to RecA with ATPase motifs including the RadA KNRFG motif, while the C-terminus is homologous to Lon protease.</text>
</comment>
<dbReference type="Gene3D" id="3.30.230.10">
    <property type="match status" value="1"/>
</dbReference>
<comment type="similarity">
    <text evidence="11 13">Belongs to the RecA family. RadA subfamily.</text>
</comment>
<dbReference type="KEGG" id="dax:FDQ92_10205"/>
<dbReference type="Proteomes" id="UP000298602">
    <property type="component" value="Chromosome"/>
</dbReference>
<dbReference type="SUPFAM" id="SSF54211">
    <property type="entry name" value="Ribosomal protein S5 domain 2-like"/>
    <property type="match status" value="1"/>
</dbReference>
<evidence type="ECO:0000256" key="9">
    <source>
        <dbReference type="ARBA" id="ARBA00023125"/>
    </source>
</evidence>
<evidence type="ECO:0000256" key="7">
    <source>
        <dbReference type="ARBA" id="ARBA00022840"/>
    </source>
</evidence>
<evidence type="ECO:0000256" key="6">
    <source>
        <dbReference type="ARBA" id="ARBA00022833"/>
    </source>
</evidence>
<dbReference type="PRINTS" id="PR01874">
    <property type="entry name" value="DNAREPAIRADA"/>
</dbReference>
<dbReference type="InterPro" id="IPR020588">
    <property type="entry name" value="RecA_ATP-bd"/>
</dbReference>
<dbReference type="NCBIfam" id="TIGR00416">
    <property type="entry name" value="sms"/>
    <property type="match status" value="1"/>
</dbReference>
<feature type="short sequence motif" description="RadA KNRFG motif" evidence="11">
    <location>
        <begin position="250"/>
        <end position="254"/>
    </location>
</feature>
<dbReference type="InterPro" id="IPR008269">
    <property type="entry name" value="Lon_proteolytic"/>
</dbReference>
<keyword evidence="8 11" id="KW-0346">Stress response</keyword>
<reference evidence="15 16" key="2">
    <citation type="submission" date="2019-05" db="EMBL/GenBank/DDBJ databases">
        <authorList>
            <person name="Suflita J.M."/>
            <person name="Marks C.R."/>
        </authorList>
    </citation>
    <scope>NUCLEOTIDE SEQUENCE [LARGE SCALE GENOMIC DNA]</scope>
    <source>
        <strain evidence="15 16">ALDC</strain>
    </source>
</reference>
<dbReference type="Pfam" id="PF18073">
    <property type="entry name" value="Zn_ribbon_LapB"/>
    <property type="match status" value="1"/>
</dbReference>
<keyword evidence="6 13" id="KW-0862">Zinc</keyword>
<sequence length="460" mass="49564">MAKGVIFRCRECGHVSPKWMGRCPDCQTWNSLEPQAVSKTLRGAAGGSSGAARRPTLLADVPQADEPRLLSGVGEWDRVLGGGLVAGSLVLLAGDPGIGKSTLLLQVLGRMAERVPVLYVSGEESLQQLRLRWDRLQLPAGRLHAFAETTLDAVEEALGADPPVVLAVDSIQTMQWDAVESAPGSVAQVRECAGRLMRLAKERRIGVFIVGHVTKEGVIAGPRMLEHLVDTVLYLEGDRSHAFRLLRAVKNRFGATNEIGVFEMKETGLQEVADPSRFLLAERPIDVSGSVVACTMEGSRPLLVELQALVTPTGWMQPRRTSIGVDVNRLSLLLAVLEKKLGLNFSQQDVFVNVAGGVRLMEPAADLPIIAALMSSVLDRPLPPDLVAWGEVGLAGEVRAVGHGDARVVEAVKLGFLRHLIPAGNAERLPPGRHIDPLPVRSLREVHERLFSAVTLPVPS</sequence>
<protein>
    <recommendedName>
        <fullName evidence="11 12">DNA repair protein RadA</fullName>
    </recommendedName>
</protein>
<gene>
    <name evidence="11 15" type="primary">radA</name>
    <name evidence="15" type="ORF">FDQ92_10205</name>
</gene>
<evidence type="ECO:0000313" key="16">
    <source>
        <dbReference type="Proteomes" id="UP000298602"/>
    </source>
</evidence>
<dbReference type="GO" id="GO:0140664">
    <property type="term" value="F:ATP-dependent DNA damage sensor activity"/>
    <property type="evidence" value="ECO:0007669"/>
    <property type="project" value="InterPro"/>
</dbReference>
<comment type="function">
    <text evidence="11">Plays a role in repairing double-strand DNA breaks, probably involving stabilizing or processing branched DNA or blocked replication forks.</text>
</comment>
<reference evidence="15 16" key="1">
    <citation type="submission" date="2019-05" db="EMBL/GenBank/DDBJ databases">
        <title>The Complete Genome Sequence of the n-alkane-degrading Desulfoglaeba alkanexedens ALDC reveals multiple alkylsuccinate synthase gene clusters.</title>
        <authorList>
            <person name="Callaghan A.V."/>
            <person name="Davidova I.A."/>
            <person name="Duncan K.E."/>
            <person name="Morris B."/>
            <person name="McInerney M.J."/>
        </authorList>
    </citation>
    <scope>NUCLEOTIDE SEQUENCE [LARGE SCALE GENOMIC DNA]</scope>
    <source>
        <strain evidence="15 16">ALDC</strain>
    </source>
</reference>
<accession>A0A4V1ERQ9</accession>
<evidence type="ECO:0000256" key="11">
    <source>
        <dbReference type="HAMAP-Rule" id="MF_01498"/>
    </source>
</evidence>
<dbReference type="GO" id="GO:0006508">
    <property type="term" value="P:proteolysis"/>
    <property type="evidence" value="ECO:0007669"/>
    <property type="project" value="InterPro"/>
</dbReference>
<dbReference type="PROSITE" id="PS50162">
    <property type="entry name" value="RECA_2"/>
    <property type="match status" value="1"/>
</dbReference>
<dbReference type="Pfam" id="PF13481">
    <property type="entry name" value="AAA_25"/>
    <property type="match status" value="1"/>
</dbReference>
<feature type="domain" description="RecA family profile 1" evidence="14">
    <location>
        <begin position="65"/>
        <end position="213"/>
    </location>
</feature>
<keyword evidence="16" id="KW-1185">Reference proteome</keyword>
<dbReference type="SUPFAM" id="SSF52540">
    <property type="entry name" value="P-loop containing nucleoside triphosphate hydrolases"/>
    <property type="match status" value="1"/>
</dbReference>
<evidence type="ECO:0000256" key="10">
    <source>
        <dbReference type="ARBA" id="ARBA00023204"/>
    </source>
</evidence>
<dbReference type="Gene3D" id="3.40.50.300">
    <property type="entry name" value="P-loop containing nucleotide triphosphate hydrolases"/>
    <property type="match status" value="1"/>
</dbReference>
<dbReference type="Pfam" id="PF05362">
    <property type="entry name" value="Lon_C"/>
    <property type="match status" value="1"/>
</dbReference>
<evidence type="ECO:0000256" key="1">
    <source>
        <dbReference type="ARBA" id="ARBA00022723"/>
    </source>
</evidence>
<evidence type="ECO:0000313" key="15">
    <source>
        <dbReference type="EMBL" id="QCQ22501.1"/>
    </source>
</evidence>
<dbReference type="InterPro" id="IPR027417">
    <property type="entry name" value="P-loop_NTPase"/>
</dbReference>
<dbReference type="PANTHER" id="PTHR32472:SF10">
    <property type="entry name" value="DNA REPAIR PROTEIN RADA-LIKE PROTEIN"/>
    <property type="match status" value="1"/>
</dbReference>
<dbReference type="GO" id="GO:0004176">
    <property type="term" value="F:ATP-dependent peptidase activity"/>
    <property type="evidence" value="ECO:0007669"/>
    <property type="project" value="InterPro"/>
</dbReference>
<evidence type="ECO:0000256" key="8">
    <source>
        <dbReference type="ARBA" id="ARBA00023016"/>
    </source>
</evidence>
<dbReference type="GO" id="GO:0005829">
    <property type="term" value="C:cytosol"/>
    <property type="evidence" value="ECO:0007669"/>
    <property type="project" value="TreeGrafter"/>
</dbReference>
<dbReference type="GO" id="GO:0008270">
    <property type="term" value="F:zinc ion binding"/>
    <property type="evidence" value="ECO:0007669"/>
    <property type="project" value="UniProtKB-KW"/>
</dbReference>